<sequence length="64" mass="7287">MEYLMRPEQLETDLGSLASVPHFLNVAARENMNIFKLLTNVVSLKVYKTIPKCTTYNNAINTVQ</sequence>
<evidence type="ECO:0000313" key="1">
    <source>
        <dbReference type="EMBL" id="MPC44037.1"/>
    </source>
</evidence>
<dbReference type="Proteomes" id="UP000324222">
    <property type="component" value="Unassembled WGS sequence"/>
</dbReference>
<accession>A0A5B7FES7</accession>
<gene>
    <name evidence="1" type="ORF">E2C01_037695</name>
</gene>
<keyword evidence="2" id="KW-1185">Reference proteome</keyword>
<reference evidence="1 2" key="1">
    <citation type="submission" date="2019-05" db="EMBL/GenBank/DDBJ databases">
        <title>Another draft genome of Portunus trituberculatus and its Hox gene families provides insights of decapod evolution.</title>
        <authorList>
            <person name="Jeong J.-H."/>
            <person name="Song I."/>
            <person name="Kim S."/>
            <person name="Choi T."/>
            <person name="Kim D."/>
            <person name="Ryu S."/>
            <person name="Kim W."/>
        </authorList>
    </citation>
    <scope>NUCLEOTIDE SEQUENCE [LARGE SCALE GENOMIC DNA]</scope>
    <source>
        <tissue evidence="1">Muscle</tissue>
    </source>
</reference>
<comment type="caution">
    <text evidence="1">The sequence shown here is derived from an EMBL/GenBank/DDBJ whole genome shotgun (WGS) entry which is preliminary data.</text>
</comment>
<name>A0A5B7FES7_PORTR</name>
<dbReference type="AlphaFoldDB" id="A0A5B7FES7"/>
<evidence type="ECO:0000313" key="2">
    <source>
        <dbReference type="Proteomes" id="UP000324222"/>
    </source>
</evidence>
<organism evidence="1 2">
    <name type="scientific">Portunus trituberculatus</name>
    <name type="common">Swimming crab</name>
    <name type="synonym">Neptunus trituberculatus</name>
    <dbReference type="NCBI Taxonomy" id="210409"/>
    <lineage>
        <taxon>Eukaryota</taxon>
        <taxon>Metazoa</taxon>
        <taxon>Ecdysozoa</taxon>
        <taxon>Arthropoda</taxon>
        <taxon>Crustacea</taxon>
        <taxon>Multicrustacea</taxon>
        <taxon>Malacostraca</taxon>
        <taxon>Eumalacostraca</taxon>
        <taxon>Eucarida</taxon>
        <taxon>Decapoda</taxon>
        <taxon>Pleocyemata</taxon>
        <taxon>Brachyura</taxon>
        <taxon>Eubrachyura</taxon>
        <taxon>Portunoidea</taxon>
        <taxon>Portunidae</taxon>
        <taxon>Portuninae</taxon>
        <taxon>Portunus</taxon>
    </lineage>
</organism>
<dbReference type="EMBL" id="VSRR010006093">
    <property type="protein sequence ID" value="MPC44037.1"/>
    <property type="molecule type" value="Genomic_DNA"/>
</dbReference>
<protein>
    <submittedName>
        <fullName evidence="1">Uncharacterized protein</fullName>
    </submittedName>
</protein>
<proteinExistence type="predicted"/>